<reference evidence="2 3" key="1">
    <citation type="journal article" date="2019" name="Int. J. Syst. Evol. Microbiol.">
        <title>The Global Catalogue of Microorganisms (GCM) 10K type strain sequencing project: providing services to taxonomists for standard genome sequencing and annotation.</title>
        <authorList>
            <consortium name="The Broad Institute Genomics Platform"/>
            <consortium name="The Broad Institute Genome Sequencing Center for Infectious Disease"/>
            <person name="Wu L."/>
            <person name="Ma J."/>
        </authorList>
    </citation>
    <scope>NUCLEOTIDE SEQUENCE [LARGE SCALE GENOMIC DNA]</scope>
    <source>
        <strain evidence="2 3">JCM 15478</strain>
    </source>
</reference>
<feature type="compositionally biased region" description="Basic and acidic residues" evidence="1">
    <location>
        <begin position="273"/>
        <end position="286"/>
    </location>
</feature>
<evidence type="ECO:0000256" key="1">
    <source>
        <dbReference type="SAM" id="MobiDB-lite"/>
    </source>
</evidence>
<feature type="compositionally biased region" description="Acidic residues" evidence="1">
    <location>
        <begin position="1003"/>
        <end position="1021"/>
    </location>
</feature>
<feature type="region of interest" description="Disordered" evidence="1">
    <location>
        <begin position="1"/>
        <end position="43"/>
    </location>
</feature>
<feature type="compositionally biased region" description="Low complexity" evidence="1">
    <location>
        <begin position="978"/>
        <end position="992"/>
    </location>
</feature>
<evidence type="ECO:0008006" key="4">
    <source>
        <dbReference type="Google" id="ProtNLM"/>
    </source>
</evidence>
<protein>
    <recommendedName>
        <fullName evidence="4">DUF927 domain-containing protein</fullName>
    </recommendedName>
</protein>
<keyword evidence="3" id="KW-1185">Reference proteome</keyword>
<feature type="region of interest" description="Disordered" evidence="1">
    <location>
        <begin position="903"/>
        <end position="1069"/>
    </location>
</feature>
<proteinExistence type="predicted"/>
<evidence type="ECO:0000313" key="3">
    <source>
        <dbReference type="Proteomes" id="UP001500016"/>
    </source>
</evidence>
<sequence length="1586" mass="172842">MPENKRSGFRRAAVPRARTRKTSGSDTTAPRKKTKKDTPSCAGPFREAARYEYLRLADDGERVPVGEKIRRQCIGCPTCAADGVKPEKRIVWRRATAEGTYDWPDRADQWHIPENPPLYRTPELAAAPRGSRVYLVEGEKGADLLAARGELATTKPGNARSKWRPEHTPLLVGQHVIIIADRDTPGYACAHAAREALLHDAASVAVVHTPVEGKGADIEEHLDAGLGLEDLVAVPESLLDPTAKKDRGGASQEAPAGSAAEGARGVGEPIEGDDGRPNRRDEYAVRDGELVKVTRRRTGSDEDGHPVYEVNFDVVLGLAARIVRTEARDLGEGPEHQPNMAAPAGDDVPPTLPTYSYVLELVHPKHQDQPVLMRVDRKDFDEGTWLHNLPWPDTYWRPGRTGAAQICAAIRSQSADAERALVYAATGWRRLDDGRWMYVHAGGGITADGHRALHCHFPGRLSLLALPEPTQDPARIREAALVSLTLPRHLPEHAAVVLLGLTYRAALGRCPSSVLAYGLPGSGKTSTCTLPVRHFAPALHRSEAMLSISDSGSTVGGGTEMQYRTKDSLLLADDSAPDRSTKDAAVRTSRMARTQYGGEGRVRLARTRNGDLDLDEQRGPRGSLIQTAEVLPSAQSGQERMLTLQFSASALDVETLARLSSPETAQQCALLMSSYIRWLAADYERRHREVTRLADVYAARLRDYCGPRPAEHLGQFAAGWAMMFSFLRDVGALTQAETEGWGALAWNALLDAADHERDLLKDQVMHRKLLRYLSAALSGGHAHLTGPDGKCPSDQETALRYGWTITDNSAEANTPPNTPPPAPVLRAGGVPIGVVTLVDREDSPGTLEERLWLDHQQATRVALRMASELDEPFNVQAHTLTEALRQAGVITVEWETTKNGRWVKPRRSMPGGRRRVWDMPVHALTDPDGGEGNGGTSGPRPAPPGMDPLFDLGDVAPPPPPSTPESSPPAVFPDHTSAEAPSAPAAVTAVQPEPQPQQPELPDAADEPTSGDEHQDPDDDEHQEHAAGVPEAMPGADEDPEDNEHQALADGAHQDPGTEEFTHRKGTVRQPVDPWRAAVAVADLDGVYLPDGDVLPLPAPPGELHAGHLAQLAQDIGLGHGGSRRGSGPSARWRPDPGMVYIHHALAEALNLPDPYAVDTDTFEHRTAREVLARHRGHPFLARARTAGWQVDHFGQPTRVWREAEDGRRQSLMLEVTDWAQQKGDSPFLTDGPEPVVLARRAQQLADTVGITYRTGPGSTGHDLLRRIRSGTGRAEALQPVQLPDVARRNLSLYSGRSYARGLTASPLLAALSPAEQARRFVTLWDANGSYLSTCGPLRVGYGEVTHLTDPDEIDAALRDQLPGYYFTTPPKHTETRTFDLFAPRRGGAQPYAMPTVHYARHQLDLDFRIREAWVWRSHYRMLEPWYEVLRGARAGLPADVDPTVRTTLKAVGNHAIGLFAAPALAGNPRRGIEDRATFQPYANAAIQAAQQTNIMRTILRVAERSAAETGEAMWPIGLMTDCLVYATDTPEWTPPPGMRTGDGLGAFKPKGAALMTDVLDHLRANGRHTVLDTSLYTAPEAWSWQ</sequence>
<name>A0ABN2WZD9_9ACTN</name>
<gene>
    <name evidence="2" type="ORF">GCM10009801_73240</name>
</gene>
<dbReference type="EMBL" id="BAAAPE010000023">
    <property type="protein sequence ID" value="GAA2100600.1"/>
    <property type="molecule type" value="Genomic_DNA"/>
</dbReference>
<dbReference type="Proteomes" id="UP001500016">
    <property type="component" value="Unassembled WGS sequence"/>
</dbReference>
<comment type="caution">
    <text evidence="2">The sequence shown here is derived from an EMBL/GenBank/DDBJ whole genome shotgun (WGS) entry which is preliminary data.</text>
</comment>
<feature type="region of interest" description="Disordered" evidence="1">
    <location>
        <begin position="241"/>
        <end position="286"/>
    </location>
</feature>
<feature type="compositionally biased region" description="Pro residues" evidence="1">
    <location>
        <begin position="956"/>
        <end position="971"/>
    </location>
</feature>
<accession>A0ABN2WZD9</accession>
<dbReference type="RefSeq" id="WP_344534581.1">
    <property type="nucleotide sequence ID" value="NZ_BAAAPE010000023.1"/>
</dbReference>
<feature type="region of interest" description="Disordered" evidence="1">
    <location>
        <begin position="330"/>
        <end position="349"/>
    </location>
</feature>
<evidence type="ECO:0000313" key="2">
    <source>
        <dbReference type="EMBL" id="GAA2100600.1"/>
    </source>
</evidence>
<organism evidence="2 3">
    <name type="scientific">Streptomyces albiaxialis</name>
    <dbReference type="NCBI Taxonomy" id="329523"/>
    <lineage>
        <taxon>Bacteria</taxon>
        <taxon>Bacillati</taxon>
        <taxon>Actinomycetota</taxon>
        <taxon>Actinomycetes</taxon>
        <taxon>Kitasatosporales</taxon>
        <taxon>Streptomycetaceae</taxon>
        <taxon>Streptomyces</taxon>
    </lineage>
</organism>